<protein>
    <submittedName>
        <fullName evidence="3">Uncharacterized protein</fullName>
    </submittedName>
</protein>
<organism evidence="3">
    <name type="scientific">Clastoptera arizonana</name>
    <name type="common">Arizona spittle bug</name>
    <dbReference type="NCBI Taxonomy" id="38151"/>
    <lineage>
        <taxon>Eukaryota</taxon>
        <taxon>Metazoa</taxon>
        <taxon>Ecdysozoa</taxon>
        <taxon>Arthropoda</taxon>
        <taxon>Hexapoda</taxon>
        <taxon>Insecta</taxon>
        <taxon>Pterygota</taxon>
        <taxon>Neoptera</taxon>
        <taxon>Paraneoptera</taxon>
        <taxon>Hemiptera</taxon>
        <taxon>Auchenorrhyncha</taxon>
        <taxon>Cercopoidea</taxon>
        <taxon>Clastopteridae</taxon>
        <taxon>Clastoptera</taxon>
    </lineage>
</organism>
<dbReference type="PANTHER" id="PTHR22774:SF11">
    <property type="entry name" value="CHOREIN N-TERMINAL DOMAIN-CONTAINING PROTEIN"/>
    <property type="match status" value="1"/>
</dbReference>
<evidence type="ECO:0000256" key="2">
    <source>
        <dbReference type="SAM" id="MobiDB-lite"/>
    </source>
</evidence>
<evidence type="ECO:0000313" key="3">
    <source>
        <dbReference type="EMBL" id="JAS33153.1"/>
    </source>
</evidence>
<feature type="coiled-coil region" evidence="1">
    <location>
        <begin position="1201"/>
        <end position="1269"/>
    </location>
</feature>
<sequence length="1282" mass="144215">MVSLIKNQIFKHLERFTKNLTTDQINLSAYKGEGEFKLDSIELDENVLTDLLELPSWLQITSASCNKVTFRIQWTKLKRVPIHLKLENVAITVRTCENLRSSSVDEGLSNLAGSKYSYIKKVIDGITITIDEVSITFTSPAFKATALINTIVVSSKTPDWQQGDLTHTYLKDSKKEQILIFKELHWETLRIEAVSIKHSDLPNLILLTNHTKCRITIKKRLSDCFVLGCRLALLLDNLFWGFTDSQLKAAFHFIDSLSDLIKKDTEISRKRKAARKLEVLPEHQAQVAQTKRVNEKISDIDSSNKKISVFDQYDFIETSYHLCCKQINLHLSDDNGMGRSVHPNLKKGGAFEINLRGFHLDYYPYHLASGNRGHWAMYKKDSSPHSQWLEEDYTIFKSNLFKLIEKPHSTQHTPLSRNSPVQSPIPDGNKGPNSPDKGANSPDEGNVKSYLTKQFSMLMTACLVLRIEDFTLYRVSIGTKELRKEFIKGEKFYKCDRERDLSDLCELMTLHAEFTYYYYPGDISFPLPAPKFYVLLNPVTVNFDLCTLIWLNSFALNLHQSLIDSSTTDNSSFPYIDVKIEAIMPKLILESNNNQSVQKDRPKSLHFQVSRAFITNVRSLDRCSRADLSKCINEYQLGSLFYGEEFPSQSDDLNVVTEKFIQHVECKDNIRPAPNPLPTSSVSDIKNHLTRELLWVEAKDVWCILLEPVWGDFYGARSVGIHKPVPFLDAFPVTIWVHGKPSSDVNNPSDIHALVYISNLISVQINRYQFLFLLRLADEASELTTFLALDSNRILKCEKNDTVVVGGILPQLEVTTVMPSQCPGKESSGGDMESEIPDSSSQADDIFTNPSVQGNIAMTSCLQELDKSNHTNQNSSLNKEVFPPQVTSPQVVKTHGFLSSSMKKGFNSIISTIDTALKQNDDASETLSLRSDGSSDSENFVVVKPCAGDAMFIIGNNTSAEPMITSTVEIASEVMEDEATLTTPSESHSFASSYKRPDPISLATFKLRSVEFIHQSKGFQSNVKAQISSISAEECSSIPWDEFQKKFCTRSRGWTEMPINVGSKPKICARLDHRVLPMSPGSWENNAAAKDSWFDNLLTLKISNSELDLSLSTISGLSDLVEDEVISKPLAMEISLENVQLHLSEERSFGNIGTTQGTTPLDVSVTNLRVCRGSDGVFHVEPPPLPTPCDMPTTPLETPETLQLKSENERLRRRLAAMEKVNEENHFLRKCQEESQLLRSCLDAAQDSVTTLLEEKRNLLELVHSLKNQTSASDAKFGNSKR</sequence>
<gene>
    <name evidence="3" type="ORF">g.32236</name>
</gene>
<feature type="compositionally biased region" description="Polar residues" evidence="2">
    <location>
        <begin position="410"/>
        <end position="422"/>
    </location>
</feature>
<proteinExistence type="predicted"/>
<accession>A0A1B6E5E8</accession>
<dbReference type="PANTHER" id="PTHR22774">
    <property type="entry name" value="CHOREIN N-TERMINAL DOMAIN-CONTAINING PROTEIN"/>
    <property type="match status" value="1"/>
</dbReference>
<dbReference type="EMBL" id="GEDC01004145">
    <property type="protein sequence ID" value="JAS33153.1"/>
    <property type="molecule type" value="Transcribed_RNA"/>
</dbReference>
<dbReference type="Pfam" id="PF24917">
    <property type="entry name" value="BLTP3A_B"/>
    <property type="match status" value="2"/>
</dbReference>
<reference evidence="3" key="1">
    <citation type="submission" date="2015-12" db="EMBL/GenBank/DDBJ databases">
        <title>De novo transcriptome assembly of four potential Pierce s Disease insect vectors from Arizona vineyards.</title>
        <authorList>
            <person name="Tassone E.E."/>
        </authorList>
    </citation>
    <scope>NUCLEOTIDE SEQUENCE</scope>
</reference>
<evidence type="ECO:0000256" key="1">
    <source>
        <dbReference type="SAM" id="Coils"/>
    </source>
</evidence>
<dbReference type="InterPro" id="IPR026728">
    <property type="entry name" value="BLTP3A/B"/>
</dbReference>
<feature type="region of interest" description="Disordered" evidence="2">
    <location>
        <begin position="409"/>
        <end position="443"/>
    </location>
</feature>
<name>A0A1B6E5E8_9HEMI</name>
<feature type="region of interest" description="Disordered" evidence="2">
    <location>
        <begin position="819"/>
        <end position="841"/>
    </location>
</feature>
<keyword evidence="1" id="KW-0175">Coiled coil</keyword>